<feature type="domain" description="NadR/Ttd14 AAA" evidence="1">
    <location>
        <begin position="171"/>
        <end position="346"/>
    </location>
</feature>
<gene>
    <name evidence="2" type="primary">nadR</name>
    <name evidence="2" type="ORF">Asera_49170</name>
</gene>
<name>A0A810L6Q8_9ACTN</name>
<dbReference type="PANTHER" id="PTHR37512:SF1">
    <property type="entry name" value="NADR_TTD14 AAA DOMAIN-CONTAINING PROTEIN"/>
    <property type="match status" value="1"/>
</dbReference>
<dbReference type="InterPro" id="IPR052735">
    <property type="entry name" value="NAD_biosynth-regulator"/>
</dbReference>
<dbReference type="Gene3D" id="3.40.50.300">
    <property type="entry name" value="P-loop containing nucleotide triphosphate hydrolases"/>
    <property type="match status" value="1"/>
</dbReference>
<dbReference type="NCBIfam" id="TIGR00125">
    <property type="entry name" value="cyt_tran_rel"/>
    <property type="match status" value="1"/>
</dbReference>
<dbReference type="Proteomes" id="UP000680750">
    <property type="component" value="Chromosome"/>
</dbReference>
<dbReference type="RefSeq" id="WP_030447561.1">
    <property type="nucleotide sequence ID" value="NZ_AP023354.1"/>
</dbReference>
<evidence type="ECO:0000259" key="1">
    <source>
        <dbReference type="Pfam" id="PF13521"/>
    </source>
</evidence>
<protein>
    <submittedName>
        <fullName evidence="2">Transcriptional regulator NadR</fullName>
    </submittedName>
</protein>
<dbReference type="InterPro" id="IPR027417">
    <property type="entry name" value="P-loop_NTPase"/>
</dbReference>
<reference evidence="2" key="1">
    <citation type="submission" date="2020-08" db="EMBL/GenBank/DDBJ databases">
        <title>Whole genome shotgun sequence of Actinocatenispora sera NBRC 101916.</title>
        <authorList>
            <person name="Komaki H."/>
            <person name="Tamura T."/>
        </authorList>
    </citation>
    <scope>NUCLEOTIDE SEQUENCE</scope>
    <source>
        <strain evidence="2">NBRC 101916</strain>
    </source>
</reference>
<keyword evidence="3" id="KW-1185">Reference proteome</keyword>
<dbReference type="InterPro" id="IPR004821">
    <property type="entry name" value="Cyt_trans-like"/>
</dbReference>
<dbReference type="InterPro" id="IPR038727">
    <property type="entry name" value="NadR/Ttd14_AAA_dom"/>
</dbReference>
<dbReference type="InterPro" id="IPR014729">
    <property type="entry name" value="Rossmann-like_a/b/a_fold"/>
</dbReference>
<dbReference type="Pfam" id="PF13521">
    <property type="entry name" value="AAA_28"/>
    <property type="match status" value="1"/>
</dbReference>
<evidence type="ECO:0000313" key="3">
    <source>
        <dbReference type="Proteomes" id="UP000680750"/>
    </source>
</evidence>
<accession>A0A810L6Q8</accession>
<sequence>MNAVARHRHGLVLGKFYPPHAGHRYLIDTAAAACARLTVVCAPSTMESIPLADRLAWLREIHAGQPHVRVVGGYDDDPIDYHDDAVWAAHVEFTRTLVAKAAADDGVPARIDAVFSSESYGPELARRFDARHVPVDPDRRVVPVSGTAVRADPAAHWSLLAAPVRAGLARRVVVVGAESTGTTTLARALAHRYRRRGGVWARTRWVPEYGRERTEEKLAVLRAADSAASVFDVTWQRDDFVEVARRQNEREDTAARDTSPLLVCDTDAFATAVWEQRYLGTASAAVTAQARRPDLYLLTDHVGVPFVDDGLRDGEQLRPWMTERFREVLAAQPAPVVELTGPLPARLETATAACDAVLTWRFADPLG</sequence>
<dbReference type="EMBL" id="AP023354">
    <property type="protein sequence ID" value="BCJ30809.1"/>
    <property type="molecule type" value="Genomic_DNA"/>
</dbReference>
<organism evidence="2 3">
    <name type="scientific">Actinocatenispora sera</name>
    <dbReference type="NCBI Taxonomy" id="390989"/>
    <lineage>
        <taxon>Bacteria</taxon>
        <taxon>Bacillati</taxon>
        <taxon>Actinomycetota</taxon>
        <taxon>Actinomycetes</taxon>
        <taxon>Micromonosporales</taxon>
        <taxon>Micromonosporaceae</taxon>
        <taxon>Actinocatenispora</taxon>
    </lineage>
</organism>
<dbReference type="Gene3D" id="3.40.50.620">
    <property type="entry name" value="HUPs"/>
    <property type="match status" value="1"/>
</dbReference>
<dbReference type="PANTHER" id="PTHR37512">
    <property type="entry name" value="TRIFUNCTIONAL NAD BIOSYNTHESIS/REGULATOR PROTEIN NADR"/>
    <property type="match status" value="1"/>
</dbReference>
<dbReference type="GO" id="GO:0003824">
    <property type="term" value="F:catalytic activity"/>
    <property type="evidence" value="ECO:0007669"/>
    <property type="project" value="InterPro"/>
</dbReference>
<evidence type="ECO:0000313" key="2">
    <source>
        <dbReference type="EMBL" id="BCJ30809.1"/>
    </source>
</evidence>
<proteinExistence type="predicted"/>
<dbReference type="SUPFAM" id="SSF52540">
    <property type="entry name" value="P-loop containing nucleoside triphosphate hydrolases"/>
    <property type="match status" value="1"/>
</dbReference>
<dbReference type="AlphaFoldDB" id="A0A810L6Q8"/>
<dbReference type="KEGG" id="aser:Asera_49170"/>
<dbReference type="SUPFAM" id="SSF52374">
    <property type="entry name" value="Nucleotidylyl transferase"/>
    <property type="match status" value="1"/>
</dbReference>